<evidence type="ECO:0000313" key="1">
    <source>
        <dbReference type="EMBL" id="CAB4132106.1"/>
    </source>
</evidence>
<proteinExistence type="predicted"/>
<organism evidence="1">
    <name type="scientific">uncultured Caudovirales phage</name>
    <dbReference type="NCBI Taxonomy" id="2100421"/>
    <lineage>
        <taxon>Viruses</taxon>
        <taxon>Duplodnaviria</taxon>
        <taxon>Heunggongvirae</taxon>
        <taxon>Uroviricota</taxon>
        <taxon>Caudoviricetes</taxon>
        <taxon>Peduoviridae</taxon>
        <taxon>Maltschvirus</taxon>
        <taxon>Maltschvirus maltsch</taxon>
    </lineage>
</organism>
<protein>
    <submittedName>
        <fullName evidence="1">Uncharacterized protein</fullName>
    </submittedName>
</protein>
<accession>A0A6J5LG63</accession>
<dbReference type="EMBL" id="LR796257">
    <property type="protein sequence ID" value="CAB4132106.1"/>
    <property type="molecule type" value="Genomic_DNA"/>
</dbReference>
<reference evidence="1" key="1">
    <citation type="submission" date="2020-04" db="EMBL/GenBank/DDBJ databases">
        <authorList>
            <person name="Chiriac C."/>
            <person name="Salcher M."/>
            <person name="Ghai R."/>
            <person name="Kavagutti S V."/>
        </authorList>
    </citation>
    <scope>NUCLEOTIDE SEQUENCE</scope>
</reference>
<name>A0A6J5LG63_9CAUD</name>
<sequence length="145" mass="15481">MARKIFLGNLNKAQVAIRFAGFPLLNITAESLGDGMVTVSSSGEITPMLPTATGLVASPAPFVQHTVSFSIVKTNPLCQMLIDTINVNSMLGSIEVTTDSTTMAKQVYENAVFQTFDTFTFNGKEPSQGFTIGCYQQVNSALFGA</sequence>
<gene>
    <name evidence="1" type="ORF">UFOVP136_41</name>
</gene>